<keyword evidence="1" id="KW-0732">Signal</keyword>
<evidence type="ECO:0000313" key="3">
    <source>
        <dbReference type="EMBL" id="PFH32968.1"/>
    </source>
</evidence>
<dbReference type="KEGG" id="bbes:BESB_081670"/>
<dbReference type="Proteomes" id="UP000224006">
    <property type="component" value="Chromosome VIII"/>
</dbReference>
<feature type="domain" description="SRS" evidence="2">
    <location>
        <begin position="49"/>
        <end position="173"/>
    </location>
</feature>
<dbReference type="InterPro" id="IPR007226">
    <property type="entry name" value="SRS_dom"/>
</dbReference>
<reference evidence="3 4" key="1">
    <citation type="submission" date="2017-09" db="EMBL/GenBank/DDBJ databases">
        <title>Genome sequencing of Besnoitia besnoiti strain Bb-Ger1.</title>
        <authorList>
            <person name="Schares G."/>
            <person name="Venepally P."/>
            <person name="Lorenzi H.A."/>
        </authorList>
    </citation>
    <scope>NUCLEOTIDE SEQUENCE [LARGE SCALE GENOMIC DNA]</scope>
    <source>
        <strain evidence="3 4">Bb-Ger1</strain>
    </source>
</reference>
<evidence type="ECO:0000313" key="4">
    <source>
        <dbReference type="Proteomes" id="UP000224006"/>
    </source>
</evidence>
<evidence type="ECO:0000259" key="2">
    <source>
        <dbReference type="Pfam" id="PF04092"/>
    </source>
</evidence>
<dbReference type="GeneID" id="40313093"/>
<keyword evidence="4" id="KW-1185">Reference proteome</keyword>
<accession>A0A2A9M3A1</accession>
<organism evidence="3 4">
    <name type="scientific">Besnoitia besnoiti</name>
    <name type="common">Apicomplexan protozoan</name>
    <dbReference type="NCBI Taxonomy" id="94643"/>
    <lineage>
        <taxon>Eukaryota</taxon>
        <taxon>Sar</taxon>
        <taxon>Alveolata</taxon>
        <taxon>Apicomplexa</taxon>
        <taxon>Conoidasida</taxon>
        <taxon>Coccidia</taxon>
        <taxon>Eucoccidiorida</taxon>
        <taxon>Eimeriorina</taxon>
        <taxon>Sarcocystidae</taxon>
        <taxon>Besnoitia</taxon>
    </lineage>
</organism>
<dbReference type="InterPro" id="IPR036755">
    <property type="entry name" value="SRS_dom_sf"/>
</dbReference>
<dbReference type="Gene3D" id="2.60.40.1320">
    <property type="entry name" value="SRS domain"/>
    <property type="match status" value="1"/>
</dbReference>
<dbReference type="RefSeq" id="XP_029216977.1">
    <property type="nucleotide sequence ID" value="XM_029366517.1"/>
</dbReference>
<dbReference type="EMBL" id="NWUJ01000009">
    <property type="protein sequence ID" value="PFH32968.1"/>
    <property type="molecule type" value="Genomic_DNA"/>
</dbReference>
<dbReference type="VEuPathDB" id="ToxoDB:BESB_081670"/>
<dbReference type="AlphaFoldDB" id="A0A2A9M3A1"/>
<dbReference type="GO" id="GO:0016020">
    <property type="term" value="C:membrane"/>
    <property type="evidence" value="ECO:0007669"/>
    <property type="project" value="InterPro"/>
</dbReference>
<protein>
    <recommendedName>
        <fullName evidence="2">SRS domain-containing protein</fullName>
    </recommendedName>
</protein>
<dbReference type="Pfam" id="PF04092">
    <property type="entry name" value="SAG"/>
    <property type="match status" value="1"/>
</dbReference>
<proteinExistence type="predicted"/>
<gene>
    <name evidence="3" type="ORF">BESB_081670</name>
</gene>
<evidence type="ECO:0000256" key="1">
    <source>
        <dbReference type="SAM" id="SignalP"/>
    </source>
</evidence>
<feature type="chain" id="PRO_5013106396" description="SRS domain-containing protein" evidence="1">
    <location>
        <begin position="24"/>
        <end position="205"/>
    </location>
</feature>
<sequence>MKLPIASLGAAAAALLSLQAASATPTSTGAPTDTGSSNLLKDVAICSSGQLKLSVSAPNGAAAFRCSADFPDLSPDFATSAQEQKVLLGGQEKLLREIVSGATLEQKKVPLTGANPATKEQDQSPTTNENVYVLTVPKLPPETTAVTLKCIKKSGGPQALASTTGSCEVLITVASSASSAALQPALAAVVGLLSLGTTAVLQLAA</sequence>
<name>A0A2A9M3A1_BESBE</name>
<feature type="signal peptide" evidence="1">
    <location>
        <begin position="1"/>
        <end position="23"/>
    </location>
</feature>
<comment type="caution">
    <text evidence="3">The sequence shown here is derived from an EMBL/GenBank/DDBJ whole genome shotgun (WGS) entry which is preliminary data.</text>
</comment>